<protein>
    <submittedName>
        <fullName evidence="2">Glycosyl transferase family 2</fullName>
    </submittedName>
</protein>
<sequence>MEYVQERIATLHDFGGLGTESGATDLDTANTADASGGAAHSSPIADTAVIVPMTAREHRNPAAARVLSELESLEPAPAAVYVPVRADPDEIEPFREWLTSFSLPIRVLWCNAPTVDALFARAGLDGDFGKGRDVWLALGPAAAAGEYVVVHDADARSYTVDHVHRLLAPLAMDAGFEFAKGYYARIEDDRLYGRLFRLFYAPLLRAIASEHDAQILEYLQSFRYALAGEFAMTADLATQLQTPRTWGLEVGTLGDAFEHAGFAGTAQVDLGRHVHDHRAVAGETGLEGMSREVGATLFRVLEAGGLEPDYETLPERYRAAGSELIDQYQADAAFNGLEYDPAGEHDQLERYAGAISPPGADRRLPRWADASLEPAAVVEAAQPWTDGAEPTDVPRVDSRVRK</sequence>
<feature type="compositionally biased region" description="Basic and acidic residues" evidence="1">
    <location>
        <begin position="392"/>
        <end position="402"/>
    </location>
</feature>
<dbReference type="OrthoDB" id="123709at2157"/>
<organism evidence="2 3">
    <name type="scientific">Natronolimnobius baerhuensis</name>
    <dbReference type="NCBI Taxonomy" id="253108"/>
    <lineage>
        <taxon>Archaea</taxon>
        <taxon>Methanobacteriati</taxon>
        <taxon>Methanobacteriota</taxon>
        <taxon>Stenosarchaea group</taxon>
        <taxon>Halobacteria</taxon>
        <taxon>Halobacteriales</taxon>
        <taxon>Natrialbaceae</taxon>
        <taxon>Natronolimnobius</taxon>
    </lineage>
</organism>
<keyword evidence="2" id="KW-0808">Transferase</keyword>
<evidence type="ECO:0000313" key="2">
    <source>
        <dbReference type="EMBL" id="OVE84550.1"/>
    </source>
</evidence>
<accession>A0A202E9A2</accession>
<dbReference type="EMBL" id="MWPH01000002">
    <property type="protein sequence ID" value="OVE84550.1"/>
    <property type="molecule type" value="Genomic_DNA"/>
</dbReference>
<evidence type="ECO:0000313" key="3">
    <source>
        <dbReference type="Proteomes" id="UP000196084"/>
    </source>
</evidence>
<proteinExistence type="predicted"/>
<dbReference type="AlphaFoldDB" id="A0A202E9A2"/>
<dbReference type="SUPFAM" id="SSF53448">
    <property type="entry name" value="Nucleotide-diphospho-sugar transferases"/>
    <property type="match status" value="1"/>
</dbReference>
<name>A0A202E9A2_9EURY</name>
<dbReference type="Gene3D" id="3.90.550.10">
    <property type="entry name" value="Spore Coat Polysaccharide Biosynthesis Protein SpsA, Chain A"/>
    <property type="match status" value="1"/>
</dbReference>
<evidence type="ECO:0000256" key="1">
    <source>
        <dbReference type="SAM" id="MobiDB-lite"/>
    </source>
</evidence>
<comment type="caution">
    <text evidence="2">The sequence shown here is derived from an EMBL/GenBank/DDBJ whole genome shotgun (WGS) entry which is preliminary data.</text>
</comment>
<keyword evidence="3" id="KW-1185">Reference proteome</keyword>
<dbReference type="GO" id="GO:0016740">
    <property type="term" value="F:transferase activity"/>
    <property type="evidence" value="ECO:0007669"/>
    <property type="project" value="UniProtKB-KW"/>
</dbReference>
<feature type="region of interest" description="Disordered" evidence="1">
    <location>
        <begin position="379"/>
        <end position="402"/>
    </location>
</feature>
<dbReference type="InterPro" id="IPR029044">
    <property type="entry name" value="Nucleotide-diphossugar_trans"/>
</dbReference>
<dbReference type="Proteomes" id="UP000196084">
    <property type="component" value="Unassembled WGS sequence"/>
</dbReference>
<dbReference type="RefSeq" id="WP_087714590.1">
    <property type="nucleotide sequence ID" value="NZ_MWPH01000002.1"/>
</dbReference>
<gene>
    <name evidence="2" type="ORF">B2G88_09105</name>
</gene>
<reference evidence="2 3" key="1">
    <citation type="submission" date="2017-02" db="EMBL/GenBank/DDBJ databases">
        <title>Natronthermophilus aegyptiacus gen. nov.,sp. nov., an aerobic, extremely halophilic alkalithermophilic archaeon isolated from the athalassohaline Wadi An Natrun, Egypt.</title>
        <authorList>
            <person name="Zhao B."/>
        </authorList>
    </citation>
    <scope>NUCLEOTIDE SEQUENCE [LARGE SCALE GENOMIC DNA]</scope>
    <source>
        <strain evidence="2 3">CGMCC 1.3597</strain>
    </source>
</reference>